<sequence length="439" mass="48416">MSESSLSDGAPSEVVLEQALRNAVREVYRSGDLDQLTVKRIRKFVEADLDLQDDFFKNNPAWKEKSRNLIQSEVDSQADANANAEQPSSIPSPRAPPKSKRAQSNLPKPQKPDRDFRGTKRASSEKAGPNKRQKKETLDPEGSDSEEKEAPRKKPIPKPKKRACSEKTGPKERHQEEMSDLDGPGSEEQEVLSTKPVSKLGKSTSSPSPEPETIEKADQISNHISGNSKANGKKAEASESEMSEVLDEAPKRKGRKRKSGSAKPSASTNGAKADASDSEMSEVLDEAPKAKGQKRKSDSAKPSAKKTETLKRKKSSEQSTDPGAEEIKRLQGWLIKCGIRKMWHKELAPYDNSKAKIVHLKKLLADAGMTGRYSVEKANQIKDERELRADLEAVQEGAKQWGKAEAEGEDETSGRPKRRLARGLQELAFLNDDDGEETD</sequence>
<feature type="compositionally biased region" description="Polar residues" evidence="1">
    <location>
        <begin position="68"/>
        <end position="91"/>
    </location>
</feature>
<organism evidence="2 3">
    <name type="scientific">Letharia columbiana</name>
    <dbReference type="NCBI Taxonomy" id="112416"/>
    <lineage>
        <taxon>Eukaryota</taxon>
        <taxon>Fungi</taxon>
        <taxon>Dikarya</taxon>
        <taxon>Ascomycota</taxon>
        <taxon>Pezizomycotina</taxon>
        <taxon>Lecanoromycetes</taxon>
        <taxon>OSLEUM clade</taxon>
        <taxon>Lecanoromycetidae</taxon>
        <taxon>Lecanorales</taxon>
        <taxon>Lecanorineae</taxon>
        <taxon>Parmeliaceae</taxon>
        <taxon>Letharia</taxon>
    </lineage>
</organism>
<dbReference type="PANTHER" id="PTHR15410:SF2">
    <property type="entry name" value="HIRA-INTERACTING PROTEIN 3"/>
    <property type="match status" value="1"/>
</dbReference>
<feature type="compositionally biased region" description="Polar residues" evidence="1">
    <location>
        <begin position="219"/>
        <end position="230"/>
    </location>
</feature>
<evidence type="ECO:0008006" key="4">
    <source>
        <dbReference type="Google" id="ProtNLM"/>
    </source>
</evidence>
<protein>
    <recommendedName>
        <fullName evidence="4">Transcriptional regulator</fullName>
    </recommendedName>
</protein>
<comment type="caution">
    <text evidence="2">The sequence shown here is derived from an EMBL/GenBank/DDBJ whole genome shotgun (WGS) entry which is preliminary data.</text>
</comment>
<dbReference type="OrthoDB" id="552755at2759"/>
<feature type="compositionally biased region" description="Basic and acidic residues" evidence="1">
    <location>
        <begin position="163"/>
        <end position="177"/>
    </location>
</feature>
<proteinExistence type="predicted"/>
<reference evidence="2 3" key="1">
    <citation type="journal article" date="2020" name="Genomics">
        <title>Complete, high-quality genomes from long-read metagenomic sequencing of two wolf lichen thalli reveals enigmatic genome architecture.</title>
        <authorList>
            <person name="McKenzie S.K."/>
            <person name="Walston R.F."/>
            <person name="Allen J.L."/>
        </authorList>
    </citation>
    <scope>NUCLEOTIDE SEQUENCE [LARGE SCALE GENOMIC DNA]</scope>
    <source>
        <strain evidence="2">WasteWater2</strain>
    </source>
</reference>
<evidence type="ECO:0000256" key="1">
    <source>
        <dbReference type="SAM" id="MobiDB-lite"/>
    </source>
</evidence>
<feature type="compositionally biased region" description="Acidic residues" evidence="1">
    <location>
        <begin position="276"/>
        <end position="285"/>
    </location>
</feature>
<feature type="region of interest" description="Disordered" evidence="1">
    <location>
        <begin position="396"/>
        <end position="418"/>
    </location>
</feature>
<evidence type="ECO:0000313" key="2">
    <source>
        <dbReference type="EMBL" id="KAF6241172.1"/>
    </source>
</evidence>
<feature type="compositionally biased region" description="Basic residues" evidence="1">
    <location>
        <begin position="151"/>
        <end position="162"/>
    </location>
</feature>
<evidence type="ECO:0000313" key="3">
    <source>
        <dbReference type="Proteomes" id="UP000578531"/>
    </source>
</evidence>
<dbReference type="AlphaFoldDB" id="A0A8H6LA55"/>
<dbReference type="Proteomes" id="UP000578531">
    <property type="component" value="Unassembled WGS sequence"/>
</dbReference>
<accession>A0A8H6LA55</accession>
<feature type="compositionally biased region" description="Acidic residues" evidence="1">
    <location>
        <begin position="238"/>
        <end position="247"/>
    </location>
</feature>
<dbReference type="InterPro" id="IPR037647">
    <property type="entry name" value="HIRIP3"/>
</dbReference>
<dbReference type="GeneID" id="59282644"/>
<gene>
    <name evidence="2" type="ORF">HO173_000966</name>
</gene>
<feature type="compositionally biased region" description="Basic and acidic residues" evidence="1">
    <location>
        <begin position="110"/>
        <end position="124"/>
    </location>
</feature>
<keyword evidence="3" id="KW-1185">Reference proteome</keyword>
<dbReference type="GO" id="GO:0005634">
    <property type="term" value="C:nucleus"/>
    <property type="evidence" value="ECO:0007669"/>
    <property type="project" value="TreeGrafter"/>
</dbReference>
<dbReference type="PANTHER" id="PTHR15410">
    <property type="entry name" value="HIRA-INTERACTING PROTEIN 3"/>
    <property type="match status" value="1"/>
</dbReference>
<feature type="region of interest" description="Disordered" evidence="1">
    <location>
        <begin position="55"/>
        <end position="327"/>
    </location>
</feature>
<dbReference type="RefSeq" id="XP_037170420.1">
    <property type="nucleotide sequence ID" value="XM_037302913.1"/>
</dbReference>
<name>A0A8H6LA55_9LECA</name>
<dbReference type="EMBL" id="JACCJC010000002">
    <property type="protein sequence ID" value="KAF6241172.1"/>
    <property type="molecule type" value="Genomic_DNA"/>
</dbReference>
<feature type="compositionally biased region" description="Basic and acidic residues" evidence="1">
    <location>
        <begin position="295"/>
        <end position="310"/>
    </location>
</feature>